<comment type="caution">
    <text evidence="2">The sequence shown here is derived from an EMBL/GenBank/DDBJ whole genome shotgun (WGS) entry which is preliminary data.</text>
</comment>
<evidence type="ECO:0000313" key="3">
    <source>
        <dbReference type="Proteomes" id="UP001597197"/>
    </source>
</evidence>
<protein>
    <recommendedName>
        <fullName evidence="4">BatC protein</fullName>
    </recommendedName>
</protein>
<organism evidence="2 3">
    <name type="scientific">Hymenobacter bucti</name>
    <dbReference type="NCBI Taxonomy" id="1844114"/>
    <lineage>
        <taxon>Bacteria</taxon>
        <taxon>Pseudomonadati</taxon>
        <taxon>Bacteroidota</taxon>
        <taxon>Cytophagia</taxon>
        <taxon>Cytophagales</taxon>
        <taxon>Hymenobacteraceae</taxon>
        <taxon>Hymenobacter</taxon>
    </lineage>
</organism>
<dbReference type="RefSeq" id="WP_382314989.1">
    <property type="nucleotide sequence ID" value="NZ_JBHUFD010000005.1"/>
</dbReference>
<accession>A0ABW4QWM6</accession>
<feature type="region of interest" description="Disordered" evidence="1">
    <location>
        <begin position="1"/>
        <end position="121"/>
    </location>
</feature>
<sequence length="121" mass="12260">MSQNEHSRTQADAANDGTDTARPENAQGTASQQQGNAPQNTDDTAGASQRQQGSASTSSAKGSSHRDEANADSENTGGGSDKEHKNQPKNTTDEKTDYGTGNAAPSAANDGGKIGDADNPA</sequence>
<evidence type="ECO:0008006" key="4">
    <source>
        <dbReference type="Google" id="ProtNLM"/>
    </source>
</evidence>
<reference evidence="3" key="1">
    <citation type="journal article" date="2019" name="Int. J. Syst. Evol. Microbiol.">
        <title>The Global Catalogue of Microorganisms (GCM) 10K type strain sequencing project: providing services to taxonomists for standard genome sequencing and annotation.</title>
        <authorList>
            <consortium name="The Broad Institute Genomics Platform"/>
            <consortium name="The Broad Institute Genome Sequencing Center for Infectious Disease"/>
            <person name="Wu L."/>
            <person name="Ma J."/>
        </authorList>
    </citation>
    <scope>NUCLEOTIDE SEQUENCE [LARGE SCALE GENOMIC DNA]</scope>
    <source>
        <strain evidence="3">CGMCC 1.15795</strain>
    </source>
</reference>
<feature type="compositionally biased region" description="Basic and acidic residues" evidence="1">
    <location>
        <begin position="80"/>
        <end position="97"/>
    </location>
</feature>
<dbReference type="Proteomes" id="UP001597197">
    <property type="component" value="Unassembled WGS sequence"/>
</dbReference>
<evidence type="ECO:0000313" key="2">
    <source>
        <dbReference type="EMBL" id="MFD1873789.1"/>
    </source>
</evidence>
<proteinExistence type="predicted"/>
<keyword evidence="3" id="KW-1185">Reference proteome</keyword>
<gene>
    <name evidence="2" type="ORF">ACFSDX_15190</name>
</gene>
<name>A0ABW4QWM6_9BACT</name>
<feature type="compositionally biased region" description="Low complexity" evidence="1">
    <location>
        <begin position="53"/>
        <end position="62"/>
    </location>
</feature>
<evidence type="ECO:0000256" key="1">
    <source>
        <dbReference type="SAM" id="MobiDB-lite"/>
    </source>
</evidence>
<feature type="compositionally biased region" description="Polar residues" evidence="1">
    <location>
        <begin position="26"/>
        <end position="52"/>
    </location>
</feature>
<dbReference type="EMBL" id="JBHUFD010000005">
    <property type="protein sequence ID" value="MFD1873789.1"/>
    <property type="molecule type" value="Genomic_DNA"/>
</dbReference>